<sequence>MTNDAMTPSESAILIVLMAEACEVTNTDLKERYGLDVRKDSRDKLNRLRLVASRQTGRTYAHQLDDKGWARVQDDLNFDNPKARALGAALSALHAHLRDRVLPRTAFDNLTEMFSRTDITPQRRPAHVEARIRHAYDALTPEPGAWVALARLRPFFSDITRHDLDEALRQLARADDVNIAPESNQKTLTSADIAAALSIAGHDKHLLAIGV</sequence>
<gene>
    <name evidence="1" type="ORF">Cci01nite_62460</name>
</gene>
<protein>
    <submittedName>
        <fullName evidence="1">Uncharacterized protein</fullName>
    </submittedName>
</protein>
<comment type="caution">
    <text evidence="1">The sequence shown here is derived from an EMBL/GenBank/DDBJ whole genome shotgun (WGS) entry which is preliminary data.</text>
</comment>
<proteinExistence type="predicted"/>
<dbReference type="AlphaFoldDB" id="A0A8J3KJG4"/>
<keyword evidence="2" id="KW-1185">Reference proteome</keyword>
<dbReference type="Proteomes" id="UP000659904">
    <property type="component" value="Unassembled WGS sequence"/>
</dbReference>
<accession>A0A8J3KJG4</accession>
<dbReference type="RefSeq" id="WP_120319187.1">
    <property type="nucleotide sequence ID" value="NZ_BONH01000035.1"/>
</dbReference>
<name>A0A8J3KJG4_9ACTN</name>
<reference evidence="1 2" key="1">
    <citation type="submission" date="2021-01" db="EMBL/GenBank/DDBJ databases">
        <title>Whole genome shotgun sequence of Catellatospora citrea NBRC 14495.</title>
        <authorList>
            <person name="Komaki H."/>
            <person name="Tamura T."/>
        </authorList>
    </citation>
    <scope>NUCLEOTIDE SEQUENCE [LARGE SCALE GENOMIC DNA]</scope>
    <source>
        <strain evidence="1 2">NBRC 14495</strain>
    </source>
</reference>
<evidence type="ECO:0000313" key="1">
    <source>
        <dbReference type="EMBL" id="GIG01153.1"/>
    </source>
</evidence>
<organism evidence="1 2">
    <name type="scientific">Catellatospora citrea</name>
    <dbReference type="NCBI Taxonomy" id="53366"/>
    <lineage>
        <taxon>Bacteria</taxon>
        <taxon>Bacillati</taxon>
        <taxon>Actinomycetota</taxon>
        <taxon>Actinomycetes</taxon>
        <taxon>Micromonosporales</taxon>
        <taxon>Micromonosporaceae</taxon>
        <taxon>Catellatospora</taxon>
    </lineage>
</organism>
<dbReference type="EMBL" id="BONH01000035">
    <property type="protein sequence ID" value="GIG01153.1"/>
    <property type="molecule type" value="Genomic_DNA"/>
</dbReference>
<evidence type="ECO:0000313" key="2">
    <source>
        <dbReference type="Proteomes" id="UP000659904"/>
    </source>
</evidence>